<proteinExistence type="predicted"/>
<evidence type="ECO:0000313" key="1">
    <source>
        <dbReference type="EMBL" id="GBN29541.1"/>
    </source>
</evidence>
<comment type="caution">
    <text evidence="1">The sequence shown here is derived from an EMBL/GenBank/DDBJ whole genome shotgun (WGS) entry which is preliminary data.</text>
</comment>
<sequence>MFNSLDPAGRRIPIFVHENGMESCLFFQKFQDDDGEVWATKKVNKERNHFFSVKFAQAPKPPESGLYRMEMPKQ</sequence>
<evidence type="ECO:0000313" key="2">
    <source>
        <dbReference type="Proteomes" id="UP000499080"/>
    </source>
</evidence>
<gene>
    <name evidence="1" type="ORF">AVEN_31612_1</name>
</gene>
<organism evidence="1 2">
    <name type="scientific">Araneus ventricosus</name>
    <name type="common">Orbweaver spider</name>
    <name type="synonym">Epeira ventricosa</name>
    <dbReference type="NCBI Taxonomy" id="182803"/>
    <lineage>
        <taxon>Eukaryota</taxon>
        <taxon>Metazoa</taxon>
        <taxon>Ecdysozoa</taxon>
        <taxon>Arthropoda</taxon>
        <taxon>Chelicerata</taxon>
        <taxon>Arachnida</taxon>
        <taxon>Araneae</taxon>
        <taxon>Araneomorphae</taxon>
        <taxon>Entelegynae</taxon>
        <taxon>Araneoidea</taxon>
        <taxon>Araneidae</taxon>
        <taxon>Araneus</taxon>
    </lineage>
</organism>
<name>A0A4Y2MQW2_ARAVE</name>
<dbReference type="Proteomes" id="UP000499080">
    <property type="component" value="Unassembled WGS sequence"/>
</dbReference>
<keyword evidence="2" id="KW-1185">Reference proteome</keyword>
<feature type="non-terminal residue" evidence="1">
    <location>
        <position position="74"/>
    </location>
</feature>
<dbReference type="EMBL" id="BGPR01124414">
    <property type="protein sequence ID" value="GBN29541.1"/>
    <property type="molecule type" value="Genomic_DNA"/>
</dbReference>
<reference evidence="1 2" key="1">
    <citation type="journal article" date="2019" name="Sci. Rep.">
        <title>Orb-weaving spider Araneus ventricosus genome elucidates the spidroin gene catalogue.</title>
        <authorList>
            <person name="Kono N."/>
            <person name="Nakamura H."/>
            <person name="Ohtoshi R."/>
            <person name="Moran D.A.P."/>
            <person name="Shinohara A."/>
            <person name="Yoshida Y."/>
            <person name="Fujiwara M."/>
            <person name="Mori M."/>
            <person name="Tomita M."/>
            <person name="Arakawa K."/>
        </authorList>
    </citation>
    <scope>NUCLEOTIDE SEQUENCE [LARGE SCALE GENOMIC DNA]</scope>
</reference>
<accession>A0A4Y2MQW2</accession>
<protein>
    <submittedName>
        <fullName evidence="1">Uncharacterized protein</fullName>
    </submittedName>
</protein>
<dbReference type="AlphaFoldDB" id="A0A4Y2MQW2"/>